<comment type="function">
    <text evidence="2">With LigD forms a non-homologous end joining (NHEJ) DNA repair enzyme, which repairs dsDNA breaks with reduced fidelity. Binds linear dsDNA with 5'- and 3'- overhangs but not closed circular dsDNA nor ssDNA. Recruits and stimulates the ligase activity of LigD.</text>
</comment>
<evidence type="ECO:0000256" key="1">
    <source>
        <dbReference type="ARBA" id="ARBA00023125"/>
    </source>
</evidence>
<dbReference type="Gene3D" id="2.40.290.10">
    <property type="match status" value="1"/>
</dbReference>
<proteinExistence type="inferred from homology"/>
<dbReference type="NCBIfam" id="TIGR02772">
    <property type="entry name" value="Ku_bact"/>
    <property type="match status" value="1"/>
</dbReference>
<keyword evidence="2" id="KW-0227">DNA damage</keyword>
<dbReference type="PANTHER" id="PTHR41251">
    <property type="entry name" value="NON-HOMOLOGOUS END JOINING PROTEIN KU"/>
    <property type="match status" value="1"/>
</dbReference>
<dbReference type="GO" id="GO:0006303">
    <property type="term" value="P:double-strand break repair via nonhomologous end joining"/>
    <property type="evidence" value="ECO:0007669"/>
    <property type="project" value="UniProtKB-UniRule"/>
</dbReference>
<feature type="domain" description="Ku" evidence="3">
    <location>
        <begin position="55"/>
        <end position="185"/>
    </location>
</feature>
<evidence type="ECO:0000256" key="2">
    <source>
        <dbReference type="HAMAP-Rule" id="MF_01875"/>
    </source>
</evidence>
<name>A0A0D0K3F9_AGRTU</name>
<organism evidence="4 5">
    <name type="scientific">Agrobacterium tumefaciens</name>
    <dbReference type="NCBI Taxonomy" id="358"/>
    <lineage>
        <taxon>Bacteria</taxon>
        <taxon>Pseudomonadati</taxon>
        <taxon>Pseudomonadota</taxon>
        <taxon>Alphaproteobacteria</taxon>
        <taxon>Hyphomicrobiales</taxon>
        <taxon>Rhizobiaceae</taxon>
        <taxon>Rhizobium/Agrobacterium group</taxon>
        <taxon>Agrobacterium</taxon>
        <taxon>Agrobacterium tumefaciens complex</taxon>
    </lineage>
</organism>
<dbReference type="InterPro" id="IPR009187">
    <property type="entry name" value="Prok_Ku"/>
</dbReference>
<dbReference type="Proteomes" id="UP000035017">
    <property type="component" value="Unassembled WGS sequence"/>
</dbReference>
<dbReference type="InterPro" id="IPR016194">
    <property type="entry name" value="SPOC-like_C_dom_sf"/>
</dbReference>
<protein>
    <recommendedName>
        <fullName evidence="2">Non-homologous end joining protein Ku</fullName>
    </recommendedName>
</protein>
<keyword evidence="1 2" id="KW-0238">DNA-binding</keyword>
<dbReference type="AlphaFoldDB" id="A0A0D0K3F9"/>
<dbReference type="PANTHER" id="PTHR41251:SF1">
    <property type="entry name" value="NON-HOMOLOGOUS END JOINING PROTEIN KU"/>
    <property type="match status" value="1"/>
</dbReference>
<reference evidence="4 5" key="1">
    <citation type="submission" date="2014-12" db="EMBL/GenBank/DDBJ databases">
        <title>16Stimator: statistical estimation of ribosomal gene copy numbers from draft genome assemblies.</title>
        <authorList>
            <person name="Perisin M.A."/>
            <person name="Vetter M."/>
            <person name="Gilbert J.A."/>
            <person name="Bergelson J."/>
        </authorList>
    </citation>
    <scope>NUCLEOTIDE SEQUENCE [LARGE SCALE GENOMIC DNA]</scope>
    <source>
        <strain evidence="4 5">MEJ076</strain>
    </source>
</reference>
<dbReference type="OrthoDB" id="9780854at2"/>
<dbReference type="InterPro" id="IPR006164">
    <property type="entry name" value="DNA_bd_Ku70/Ku80"/>
</dbReference>
<dbReference type="SUPFAM" id="SSF100939">
    <property type="entry name" value="SPOC domain-like"/>
    <property type="match status" value="1"/>
</dbReference>
<dbReference type="HAMAP" id="MF_01875">
    <property type="entry name" value="Prokaryotic_Ku"/>
    <property type="match status" value="1"/>
</dbReference>
<keyword evidence="2" id="KW-0233">DNA recombination</keyword>
<dbReference type="EMBL" id="JXQV01000009">
    <property type="protein sequence ID" value="KIQ02943.1"/>
    <property type="molecule type" value="Genomic_DNA"/>
</dbReference>
<comment type="similarity">
    <text evidence="2">Belongs to the prokaryotic Ku family.</text>
</comment>
<dbReference type="PIRSF" id="PIRSF006493">
    <property type="entry name" value="Prok_Ku"/>
    <property type="match status" value="1"/>
</dbReference>
<evidence type="ECO:0000313" key="4">
    <source>
        <dbReference type="EMBL" id="KIQ02943.1"/>
    </source>
</evidence>
<dbReference type="SMART" id="SM00559">
    <property type="entry name" value="Ku78"/>
    <property type="match status" value="1"/>
</dbReference>
<comment type="subunit">
    <text evidence="2">Homodimer. Interacts with LigD.</text>
</comment>
<accession>A0A0D0K3F9</accession>
<dbReference type="GO" id="GO:0006310">
    <property type="term" value="P:DNA recombination"/>
    <property type="evidence" value="ECO:0007669"/>
    <property type="project" value="UniProtKB-KW"/>
</dbReference>
<comment type="caution">
    <text evidence="4">The sequence shown here is derived from an EMBL/GenBank/DDBJ whole genome shotgun (WGS) entry which is preliminary data.</text>
</comment>
<keyword evidence="2" id="KW-0234">DNA repair</keyword>
<sequence>MPQHAFWKGHLRLSLVTAAVSLTPATTESGKVRFHILNRKTGNRVESHYADSTTHKKVTDKNQVKGFPKEDGSFVLLEDDEIDAVGLESTKTIDIQTFVPAGSIDWIWCDRPHFLKPEDKIGAEAFGVIRDAMKANNVAGIARLVIYRREHAVLLEPSGKGIILWTLHYADEVRETMDTLDPKMKLDPELVSILEKKIEKNTVAWKPSIAQDTVQKKIKTLLKSKEKTSAAPKAKSAPAKKTGGNIINIMDALKKSLASEKRG</sequence>
<gene>
    <name evidence="2" type="primary">ku</name>
    <name evidence="4" type="ORF">RU07_10200</name>
</gene>
<dbReference type="GO" id="GO:0003690">
    <property type="term" value="F:double-stranded DNA binding"/>
    <property type="evidence" value="ECO:0007669"/>
    <property type="project" value="UniProtKB-UniRule"/>
</dbReference>
<dbReference type="Pfam" id="PF02735">
    <property type="entry name" value="Ku"/>
    <property type="match status" value="1"/>
</dbReference>
<evidence type="ECO:0000313" key="5">
    <source>
        <dbReference type="Proteomes" id="UP000035017"/>
    </source>
</evidence>
<evidence type="ECO:0000259" key="3">
    <source>
        <dbReference type="SMART" id="SM00559"/>
    </source>
</evidence>